<dbReference type="InterPro" id="IPR023271">
    <property type="entry name" value="Aquaporin-like"/>
</dbReference>
<dbReference type="GO" id="GO:0016020">
    <property type="term" value="C:membrane"/>
    <property type="evidence" value="ECO:0007669"/>
    <property type="project" value="UniProtKB-SubCell"/>
</dbReference>
<evidence type="ECO:0000256" key="4">
    <source>
        <dbReference type="ARBA" id="ARBA00023136"/>
    </source>
</evidence>
<feature type="transmembrane region" description="Helical" evidence="5">
    <location>
        <begin position="76"/>
        <end position="97"/>
    </location>
</feature>
<evidence type="ECO:0000313" key="7">
    <source>
        <dbReference type="Proteomes" id="UP000230706"/>
    </source>
</evidence>
<accession>A0A2H0UKV6</accession>
<dbReference type="Proteomes" id="UP000230706">
    <property type="component" value="Unassembled WGS sequence"/>
</dbReference>
<feature type="transmembrane region" description="Helical" evidence="5">
    <location>
        <begin position="6"/>
        <end position="28"/>
    </location>
</feature>
<keyword evidence="4 5" id="KW-0472">Membrane</keyword>
<dbReference type="AlphaFoldDB" id="A0A2H0UKV6"/>
<reference evidence="7" key="1">
    <citation type="submission" date="2017-09" db="EMBL/GenBank/DDBJ databases">
        <title>Depth-based differentiation of microbial function through sediment-hosted aquifers and enrichment of novel symbionts in the deep terrestrial subsurface.</title>
        <authorList>
            <person name="Probst A.J."/>
            <person name="Ladd B."/>
            <person name="Jarett J.K."/>
            <person name="Geller-Mcgrath D.E."/>
            <person name="Sieber C.M.K."/>
            <person name="Emerson J.B."/>
            <person name="Anantharaman K."/>
            <person name="Thomas B.C."/>
            <person name="Malmstrom R."/>
            <person name="Stieglmeier M."/>
            <person name="Klingl A."/>
            <person name="Woyke T."/>
            <person name="Ryan C.M."/>
            <person name="Banfield J.F."/>
        </authorList>
    </citation>
    <scope>NUCLEOTIDE SEQUENCE [LARGE SCALE GENOMIC DNA]</scope>
</reference>
<evidence type="ECO:0000313" key="6">
    <source>
        <dbReference type="EMBL" id="PIR86405.1"/>
    </source>
</evidence>
<evidence type="ECO:0000256" key="1">
    <source>
        <dbReference type="ARBA" id="ARBA00004141"/>
    </source>
</evidence>
<comment type="caution">
    <text evidence="6">The sequence shown here is derived from an EMBL/GenBank/DDBJ whole genome shotgun (WGS) entry which is preliminary data.</text>
</comment>
<evidence type="ECO:0000256" key="3">
    <source>
        <dbReference type="ARBA" id="ARBA00022989"/>
    </source>
</evidence>
<comment type="subcellular location">
    <subcellularLocation>
        <location evidence="1">Membrane</location>
        <topology evidence="1">Multi-pass membrane protein</topology>
    </subcellularLocation>
</comment>
<sequence length="126" mass="13879">MEALYVDVNWLAVIVGAIVAFLVGWLWYSDKMFATKWRMGLGQPATEHPMWMGMVAQAVATFLLAWVIGITETTDAIYLAILIGLMVTAIVKANGFFAGKSKYAITVESSYVIVMVIVMILAHAIF</sequence>
<dbReference type="Gene3D" id="1.20.1080.10">
    <property type="entry name" value="Glycerol uptake facilitator protein"/>
    <property type="match status" value="1"/>
</dbReference>
<name>A0A2H0UKV6_9BACT</name>
<evidence type="ECO:0000256" key="5">
    <source>
        <dbReference type="SAM" id="Phobius"/>
    </source>
</evidence>
<feature type="transmembrane region" description="Helical" evidence="5">
    <location>
        <begin position="109"/>
        <end position="125"/>
    </location>
</feature>
<protein>
    <submittedName>
        <fullName evidence="6">DUF1761 domain-containing protein</fullName>
    </submittedName>
</protein>
<dbReference type="InterPro" id="IPR013879">
    <property type="entry name" value="DUF1761"/>
</dbReference>
<organism evidence="6 7">
    <name type="scientific">Candidatus Kaiserbacteria bacterium CG10_big_fil_rev_8_21_14_0_10_43_70</name>
    <dbReference type="NCBI Taxonomy" id="1974605"/>
    <lineage>
        <taxon>Bacteria</taxon>
        <taxon>Candidatus Kaiseribacteriota</taxon>
    </lineage>
</organism>
<feature type="transmembrane region" description="Helical" evidence="5">
    <location>
        <begin position="49"/>
        <end position="70"/>
    </location>
</feature>
<keyword evidence="2 5" id="KW-0812">Transmembrane</keyword>
<gene>
    <name evidence="6" type="ORF">COU13_01105</name>
</gene>
<dbReference type="EMBL" id="PFBF01000023">
    <property type="protein sequence ID" value="PIR86405.1"/>
    <property type="molecule type" value="Genomic_DNA"/>
</dbReference>
<dbReference type="SUPFAM" id="SSF81338">
    <property type="entry name" value="Aquaporin-like"/>
    <property type="match status" value="1"/>
</dbReference>
<dbReference type="Pfam" id="PF08570">
    <property type="entry name" value="DUF1761"/>
    <property type="match status" value="1"/>
</dbReference>
<keyword evidence="3 5" id="KW-1133">Transmembrane helix</keyword>
<proteinExistence type="predicted"/>
<evidence type="ECO:0000256" key="2">
    <source>
        <dbReference type="ARBA" id="ARBA00022692"/>
    </source>
</evidence>